<dbReference type="RefSeq" id="XP_025394916.1">
    <property type="nucleotide sequence ID" value="XM_025546949.1"/>
</dbReference>
<dbReference type="GeneID" id="37069186"/>
<keyword evidence="3" id="KW-1185">Reference proteome</keyword>
<dbReference type="Proteomes" id="UP000247233">
    <property type="component" value="Unassembled WGS sequence"/>
</dbReference>
<evidence type="ECO:0000256" key="1">
    <source>
        <dbReference type="SAM" id="MobiDB-lite"/>
    </source>
</evidence>
<protein>
    <submittedName>
        <fullName evidence="2">Uncharacterized protein</fullName>
    </submittedName>
</protein>
<accession>A0A317UYU2</accession>
<evidence type="ECO:0000313" key="3">
    <source>
        <dbReference type="Proteomes" id="UP000247233"/>
    </source>
</evidence>
<sequence length="197" mass="21099">MAPPPESLLSGPGARSAGSRITSVPMRDPSRAGGPHDLASLMCLKGIMANSRQARRPRSCRMADPEQTYLTCGSIPSTIARPCQRCMEAGLGFEIVRAVGKACVTAEIEYHPASFSRGHCRDNASQLALREIPVCWNLEDGPSPRSTQEYRGRVHSLALPGPAEAVRIISVTPGGHGLGDDDDRLSPVNSDDNKGRR</sequence>
<dbReference type="EMBL" id="MSFL01000043">
    <property type="protein sequence ID" value="PWY66786.1"/>
    <property type="molecule type" value="Genomic_DNA"/>
</dbReference>
<gene>
    <name evidence="2" type="ORF">BO70DRAFT_400768</name>
</gene>
<feature type="region of interest" description="Disordered" evidence="1">
    <location>
        <begin position="1"/>
        <end position="33"/>
    </location>
</feature>
<dbReference type="AlphaFoldDB" id="A0A317UYU2"/>
<evidence type="ECO:0000313" key="2">
    <source>
        <dbReference type="EMBL" id="PWY66786.1"/>
    </source>
</evidence>
<dbReference type="VEuPathDB" id="FungiDB:BO70DRAFT_400768"/>
<feature type="region of interest" description="Disordered" evidence="1">
    <location>
        <begin position="171"/>
        <end position="197"/>
    </location>
</feature>
<comment type="caution">
    <text evidence="2">The sequence shown here is derived from an EMBL/GenBank/DDBJ whole genome shotgun (WGS) entry which is preliminary data.</text>
</comment>
<organism evidence="2 3">
    <name type="scientific">Aspergillus heteromorphus CBS 117.55</name>
    <dbReference type="NCBI Taxonomy" id="1448321"/>
    <lineage>
        <taxon>Eukaryota</taxon>
        <taxon>Fungi</taxon>
        <taxon>Dikarya</taxon>
        <taxon>Ascomycota</taxon>
        <taxon>Pezizomycotina</taxon>
        <taxon>Eurotiomycetes</taxon>
        <taxon>Eurotiomycetidae</taxon>
        <taxon>Eurotiales</taxon>
        <taxon>Aspergillaceae</taxon>
        <taxon>Aspergillus</taxon>
        <taxon>Aspergillus subgen. Circumdati</taxon>
    </lineage>
</organism>
<proteinExistence type="predicted"/>
<name>A0A317UYU2_9EURO</name>
<reference evidence="2 3" key="1">
    <citation type="submission" date="2016-12" db="EMBL/GenBank/DDBJ databases">
        <title>The genomes of Aspergillus section Nigri reveals drivers in fungal speciation.</title>
        <authorList>
            <consortium name="DOE Joint Genome Institute"/>
            <person name="Vesth T.C."/>
            <person name="Nybo J."/>
            <person name="Theobald S."/>
            <person name="Brandl J."/>
            <person name="Frisvad J.C."/>
            <person name="Nielsen K.F."/>
            <person name="Lyhne E.K."/>
            <person name="Kogle M.E."/>
            <person name="Kuo A."/>
            <person name="Riley R."/>
            <person name="Clum A."/>
            <person name="Nolan M."/>
            <person name="Lipzen A."/>
            <person name="Salamov A."/>
            <person name="Henrissat B."/>
            <person name="Wiebenga A."/>
            <person name="De Vries R.P."/>
            <person name="Grigoriev I.V."/>
            <person name="Mortensen U.H."/>
            <person name="Andersen M.R."/>
            <person name="Baker S.E."/>
        </authorList>
    </citation>
    <scope>NUCLEOTIDE SEQUENCE [LARGE SCALE GENOMIC DNA]</scope>
    <source>
        <strain evidence="2 3">CBS 117.55</strain>
    </source>
</reference>